<evidence type="ECO:0000256" key="2">
    <source>
        <dbReference type="SAM" id="SignalP"/>
    </source>
</evidence>
<dbReference type="AlphaFoldDB" id="A0A0N4UZ82"/>
<dbReference type="STRING" id="51028.A0A0N4UZ82"/>
<keyword evidence="4" id="KW-1185">Reference proteome</keyword>
<evidence type="ECO:0000256" key="1">
    <source>
        <dbReference type="ARBA" id="ARBA00010169"/>
    </source>
</evidence>
<keyword evidence="2" id="KW-0732">Signal</keyword>
<reference evidence="3 4" key="2">
    <citation type="submission" date="2018-10" db="EMBL/GenBank/DDBJ databases">
        <authorList>
            <consortium name="Pathogen Informatics"/>
        </authorList>
    </citation>
    <scope>NUCLEOTIDE SEQUENCE [LARGE SCALE GENOMIC DNA]</scope>
</reference>
<dbReference type="InterPro" id="IPR011322">
    <property type="entry name" value="N-reg_PII-like_a/b"/>
</dbReference>
<dbReference type="Gene3D" id="3.30.70.120">
    <property type="match status" value="1"/>
</dbReference>
<dbReference type="EMBL" id="UXUI01007419">
    <property type="protein sequence ID" value="VDD87486.1"/>
    <property type="molecule type" value="Genomic_DNA"/>
</dbReference>
<proteinExistence type="inferred from homology"/>
<dbReference type="PANTHER" id="PTHR23419:SF8">
    <property type="entry name" value="FI09726P"/>
    <property type="match status" value="1"/>
</dbReference>
<name>A0A0N4UZ82_ENTVE</name>
<dbReference type="PANTHER" id="PTHR23419">
    <property type="entry name" value="DIVALENT CATION TOLERANCE CUTA-RELATED"/>
    <property type="match status" value="1"/>
</dbReference>
<dbReference type="InterPro" id="IPR015867">
    <property type="entry name" value="N-reg_PII/ATP_PRibTrfase_C"/>
</dbReference>
<feature type="chain" id="PRO_5043122548" evidence="2">
    <location>
        <begin position="21"/>
        <end position="128"/>
    </location>
</feature>
<comment type="similarity">
    <text evidence="1">Belongs to the CutA family.</text>
</comment>
<dbReference type="Proteomes" id="UP000274131">
    <property type="component" value="Unassembled WGS sequence"/>
</dbReference>
<dbReference type="Pfam" id="PF03091">
    <property type="entry name" value="CutA1"/>
    <property type="match status" value="1"/>
</dbReference>
<evidence type="ECO:0000313" key="5">
    <source>
        <dbReference type="WBParaSite" id="EVEC_0000292101-mRNA-1"/>
    </source>
</evidence>
<dbReference type="SUPFAM" id="SSF54913">
    <property type="entry name" value="GlnB-like"/>
    <property type="match status" value="1"/>
</dbReference>
<organism evidence="5">
    <name type="scientific">Enterobius vermicularis</name>
    <name type="common">Human pinworm</name>
    <dbReference type="NCBI Taxonomy" id="51028"/>
    <lineage>
        <taxon>Eukaryota</taxon>
        <taxon>Metazoa</taxon>
        <taxon>Ecdysozoa</taxon>
        <taxon>Nematoda</taxon>
        <taxon>Chromadorea</taxon>
        <taxon>Rhabditida</taxon>
        <taxon>Spirurina</taxon>
        <taxon>Oxyuridomorpha</taxon>
        <taxon>Oxyuroidea</taxon>
        <taxon>Oxyuridae</taxon>
        <taxon>Enterobius</taxon>
    </lineage>
</organism>
<feature type="signal peptide" evidence="2">
    <location>
        <begin position="1"/>
        <end position="20"/>
    </location>
</feature>
<dbReference type="OrthoDB" id="2017693at2759"/>
<dbReference type="InterPro" id="IPR004323">
    <property type="entry name" value="Ion_tolerance_CutA"/>
</dbReference>
<evidence type="ECO:0000313" key="4">
    <source>
        <dbReference type="Proteomes" id="UP000274131"/>
    </source>
</evidence>
<accession>A0A0N4UZ82</accession>
<protein>
    <submittedName>
        <fullName evidence="5">Divalent-cation tolerance protein CutA</fullName>
    </submittedName>
</protein>
<reference evidence="5" key="1">
    <citation type="submission" date="2017-02" db="UniProtKB">
        <authorList>
            <consortium name="WormBaseParasite"/>
        </authorList>
    </citation>
    <scope>IDENTIFICATION</scope>
</reference>
<dbReference type="WBParaSite" id="EVEC_0000292101-mRNA-1">
    <property type="protein sequence ID" value="EVEC_0000292101-mRNA-1"/>
    <property type="gene ID" value="EVEC_0000292101"/>
</dbReference>
<gene>
    <name evidence="3" type="ORF">EVEC_LOCUS2629</name>
</gene>
<dbReference type="GO" id="GO:0010038">
    <property type="term" value="P:response to metal ion"/>
    <property type="evidence" value="ECO:0007669"/>
    <property type="project" value="InterPro"/>
</dbReference>
<evidence type="ECO:0000313" key="3">
    <source>
        <dbReference type="EMBL" id="VDD87486.1"/>
    </source>
</evidence>
<dbReference type="GO" id="GO:0005507">
    <property type="term" value="F:copper ion binding"/>
    <property type="evidence" value="ECO:0007669"/>
    <property type="project" value="TreeGrafter"/>
</dbReference>
<sequence length="128" mass="14011">MIRNMVLMSLFCGVLLLIHAYNQGMATRAVESALHSLVYVTVPNVTVGKEIARAVVSGRLAACVNIVPGITSIYEWRGEVEEESELLLVIKTKTSALEALKQKVLEKHPYEVPEFISSPVSLSLLVST</sequence>